<comment type="caution">
    <text evidence="1">The sequence shown here is derived from an EMBL/GenBank/DDBJ whole genome shotgun (WGS) entry which is preliminary data.</text>
</comment>
<accession>A0ACC2QZF5</accession>
<gene>
    <name evidence="1" type="ORF">PYW08_016550</name>
</gene>
<protein>
    <submittedName>
        <fullName evidence="1">Uncharacterized protein</fullName>
    </submittedName>
</protein>
<dbReference type="EMBL" id="CM056785">
    <property type="protein sequence ID" value="KAJ8728165.1"/>
    <property type="molecule type" value="Genomic_DNA"/>
</dbReference>
<keyword evidence="2" id="KW-1185">Reference proteome</keyword>
<reference evidence="1" key="1">
    <citation type="submission" date="2023-03" db="EMBL/GenBank/DDBJ databases">
        <title>Chromosome-level genomes of two armyworms, Mythimna separata and Mythimna loreyi, provide insights into the biosynthesis and reception of sex pheromones.</title>
        <authorList>
            <person name="Zhao H."/>
        </authorList>
    </citation>
    <scope>NUCLEOTIDE SEQUENCE</scope>
    <source>
        <strain evidence="1">BeijingLab</strain>
    </source>
</reference>
<dbReference type="Proteomes" id="UP001231649">
    <property type="component" value="Chromosome 9"/>
</dbReference>
<proteinExistence type="predicted"/>
<organism evidence="1 2">
    <name type="scientific">Mythimna loreyi</name>
    <dbReference type="NCBI Taxonomy" id="667449"/>
    <lineage>
        <taxon>Eukaryota</taxon>
        <taxon>Metazoa</taxon>
        <taxon>Ecdysozoa</taxon>
        <taxon>Arthropoda</taxon>
        <taxon>Hexapoda</taxon>
        <taxon>Insecta</taxon>
        <taxon>Pterygota</taxon>
        <taxon>Neoptera</taxon>
        <taxon>Endopterygota</taxon>
        <taxon>Lepidoptera</taxon>
        <taxon>Glossata</taxon>
        <taxon>Ditrysia</taxon>
        <taxon>Noctuoidea</taxon>
        <taxon>Noctuidae</taxon>
        <taxon>Noctuinae</taxon>
        <taxon>Hadenini</taxon>
        <taxon>Mythimna</taxon>
    </lineage>
</organism>
<evidence type="ECO:0000313" key="1">
    <source>
        <dbReference type="EMBL" id="KAJ8728165.1"/>
    </source>
</evidence>
<name>A0ACC2QZF5_9NEOP</name>
<evidence type="ECO:0000313" key="2">
    <source>
        <dbReference type="Proteomes" id="UP001231649"/>
    </source>
</evidence>
<sequence>MKLPFNLVLAPVLKPYLGRTRIFCHHPTFSMSIYYTYIYGVLGFLISANHLRKHLGESPPERYVRSDVEVRDEQNFMLVHDLKIIATSMGLVQYACLIIGCLTENPSLFIPHLAGQLLIVFVKILNALLVLVPINTKSIGRLTHKVPAIALMSFNWLQEFCVFRQFLCICDL</sequence>